<sequence>MENLYNYCLIFFCCLLFLLYKLSISNKKFKNLPPSPNGLPIIGHLHLIKKELYEDLASLSSKYGPVFSLKFGCRSFVVVSSPSAIEDCFAKNDIILANRPRIMAADRFSYNYVTIGVAPYGHLWRVLRRLAVVESLSNHSLQKSSAIREEEIQMILRSIFRVSQNGTQKVDLNYWISVYTLNIVTRMATGRCSIKEQDVGNELGKTRIEESKKMFGSGITLTMCDFFPILRWIGFKGMEKGMISLHKNRDAFLQSLVDEVRQEKKSGFSGMHKEEKEALLKTLLSHQEAEPDFLSDDIIKSIILIMFTAGRETSILTIEWALSLLLSHPKEMQKLRTEIDNVVGHERFLEESDLPKLPYLRCVINETMRLYPAAPLLLPHYASQDCKIQGYDIPEGTIVLANAWGVHRDPKLWEEPEKFTPERFEAKILGEKDEINFKFLPFGIGRRACPGANLGIRNVSLAVGALVQCFYLAKVADEDEDMEASFKNRITLLKAKPLEAMSSPRPELIQLLSQSR</sequence>
<feature type="binding site" description="axial binding residue" evidence="7">
    <location>
        <position position="449"/>
    </location>
    <ligand>
        <name>heme</name>
        <dbReference type="ChEBI" id="CHEBI:30413"/>
    </ligand>
    <ligandPart>
        <name>Fe</name>
        <dbReference type="ChEBI" id="CHEBI:18248"/>
    </ligandPart>
</feature>
<evidence type="ECO:0000256" key="8">
    <source>
        <dbReference type="RuleBase" id="RU000461"/>
    </source>
</evidence>
<evidence type="ECO:0000256" key="2">
    <source>
        <dbReference type="ARBA" id="ARBA00022617"/>
    </source>
</evidence>
<organism evidence="9 10">
    <name type="scientific">Oldenlandia corymbosa var. corymbosa</name>
    <dbReference type="NCBI Taxonomy" id="529605"/>
    <lineage>
        <taxon>Eukaryota</taxon>
        <taxon>Viridiplantae</taxon>
        <taxon>Streptophyta</taxon>
        <taxon>Embryophyta</taxon>
        <taxon>Tracheophyta</taxon>
        <taxon>Spermatophyta</taxon>
        <taxon>Magnoliopsida</taxon>
        <taxon>eudicotyledons</taxon>
        <taxon>Gunneridae</taxon>
        <taxon>Pentapetalae</taxon>
        <taxon>asterids</taxon>
        <taxon>lamiids</taxon>
        <taxon>Gentianales</taxon>
        <taxon>Rubiaceae</taxon>
        <taxon>Rubioideae</taxon>
        <taxon>Spermacoceae</taxon>
        <taxon>Hedyotis-Oldenlandia complex</taxon>
        <taxon>Oldenlandia</taxon>
    </lineage>
</organism>
<evidence type="ECO:0000256" key="7">
    <source>
        <dbReference type="PIRSR" id="PIRSR602401-1"/>
    </source>
</evidence>
<dbReference type="PANTHER" id="PTHR47947">
    <property type="entry name" value="CYTOCHROME P450 82C3-RELATED"/>
    <property type="match status" value="1"/>
</dbReference>
<dbReference type="PRINTS" id="PR00463">
    <property type="entry name" value="EP450I"/>
</dbReference>
<evidence type="ECO:0000313" key="9">
    <source>
        <dbReference type="EMBL" id="CAI9115895.1"/>
    </source>
</evidence>
<dbReference type="GO" id="GO:0020037">
    <property type="term" value="F:heme binding"/>
    <property type="evidence" value="ECO:0007669"/>
    <property type="project" value="InterPro"/>
</dbReference>
<protein>
    <submittedName>
        <fullName evidence="9">OLC1v1016908C1</fullName>
    </submittedName>
</protein>
<evidence type="ECO:0000256" key="6">
    <source>
        <dbReference type="ARBA" id="ARBA00023033"/>
    </source>
</evidence>
<dbReference type="SUPFAM" id="SSF48264">
    <property type="entry name" value="Cytochrome P450"/>
    <property type="match status" value="1"/>
</dbReference>
<dbReference type="GO" id="GO:0016705">
    <property type="term" value="F:oxidoreductase activity, acting on paired donors, with incorporation or reduction of molecular oxygen"/>
    <property type="evidence" value="ECO:0007669"/>
    <property type="project" value="InterPro"/>
</dbReference>
<dbReference type="InterPro" id="IPR017972">
    <property type="entry name" value="Cyt_P450_CS"/>
</dbReference>
<dbReference type="PROSITE" id="PS00086">
    <property type="entry name" value="CYTOCHROME_P450"/>
    <property type="match status" value="1"/>
</dbReference>
<keyword evidence="3 7" id="KW-0479">Metal-binding</keyword>
<reference evidence="9" key="1">
    <citation type="submission" date="2023-03" db="EMBL/GenBank/DDBJ databases">
        <authorList>
            <person name="Julca I."/>
        </authorList>
    </citation>
    <scope>NUCLEOTIDE SEQUENCE</scope>
</reference>
<dbReference type="InterPro" id="IPR002401">
    <property type="entry name" value="Cyt_P450_E_grp-I"/>
</dbReference>
<dbReference type="Pfam" id="PF00067">
    <property type="entry name" value="p450"/>
    <property type="match status" value="1"/>
</dbReference>
<comment type="cofactor">
    <cofactor evidence="7">
        <name>heme</name>
        <dbReference type="ChEBI" id="CHEBI:30413"/>
    </cofactor>
</comment>
<accession>A0AAV1E878</accession>
<evidence type="ECO:0000256" key="5">
    <source>
        <dbReference type="ARBA" id="ARBA00023004"/>
    </source>
</evidence>
<proteinExistence type="inferred from homology"/>
<evidence type="ECO:0000256" key="4">
    <source>
        <dbReference type="ARBA" id="ARBA00023002"/>
    </source>
</evidence>
<keyword evidence="10" id="KW-1185">Reference proteome</keyword>
<dbReference type="InterPro" id="IPR050651">
    <property type="entry name" value="Plant_Cytochrome_P450_Monoox"/>
</dbReference>
<dbReference type="InterPro" id="IPR001128">
    <property type="entry name" value="Cyt_P450"/>
</dbReference>
<comment type="similarity">
    <text evidence="1 8">Belongs to the cytochrome P450 family.</text>
</comment>
<gene>
    <name evidence="9" type="ORF">OLC1_LOCUS22328</name>
</gene>
<dbReference type="CDD" id="cd20653">
    <property type="entry name" value="CYP81"/>
    <property type="match status" value="1"/>
</dbReference>
<dbReference type="Proteomes" id="UP001161247">
    <property type="component" value="Chromosome 8"/>
</dbReference>
<evidence type="ECO:0000313" key="10">
    <source>
        <dbReference type="Proteomes" id="UP001161247"/>
    </source>
</evidence>
<dbReference type="PANTHER" id="PTHR47947:SF13">
    <property type="entry name" value="CYTOCHROME P450, FAMILY 81, SUBFAMILY K, POLYPEPTIDE 1-RELATED"/>
    <property type="match status" value="1"/>
</dbReference>
<keyword evidence="6 8" id="KW-0503">Monooxygenase</keyword>
<dbReference type="EMBL" id="OX459125">
    <property type="protein sequence ID" value="CAI9115895.1"/>
    <property type="molecule type" value="Genomic_DNA"/>
</dbReference>
<evidence type="ECO:0000256" key="1">
    <source>
        <dbReference type="ARBA" id="ARBA00010617"/>
    </source>
</evidence>
<dbReference type="FunFam" id="1.10.630.10:FF:000081">
    <property type="entry name" value="Cytochrome P450 CYP81N5"/>
    <property type="match status" value="1"/>
</dbReference>
<keyword evidence="5 7" id="KW-0408">Iron</keyword>
<dbReference type="InterPro" id="IPR036396">
    <property type="entry name" value="Cyt_P450_sf"/>
</dbReference>
<name>A0AAV1E878_OLDCO</name>
<keyword evidence="4 8" id="KW-0560">Oxidoreductase</keyword>
<dbReference type="GO" id="GO:0004497">
    <property type="term" value="F:monooxygenase activity"/>
    <property type="evidence" value="ECO:0007669"/>
    <property type="project" value="UniProtKB-KW"/>
</dbReference>
<keyword evidence="2 7" id="KW-0349">Heme</keyword>
<dbReference type="Gene3D" id="1.10.630.10">
    <property type="entry name" value="Cytochrome P450"/>
    <property type="match status" value="1"/>
</dbReference>
<dbReference type="AlphaFoldDB" id="A0AAV1E878"/>
<dbReference type="GO" id="GO:0005506">
    <property type="term" value="F:iron ion binding"/>
    <property type="evidence" value="ECO:0007669"/>
    <property type="project" value="InterPro"/>
</dbReference>
<evidence type="ECO:0000256" key="3">
    <source>
        <dbReference type="ARBA" id="ARBA00022723"/>
    </source>
</evidence>
<dbReference type="PRINTS" id="PR00385">
    <property type="entry name" value="P450"/>
</dbReference>